<dbReference type="Pfam" id="PF03466">
    <property type="entry name" value="LysR_substrate"/>
    <property type="match status" value="1"/>
</dbReference>
<organism evidence="7">
    <name type="scientific">Burkholderia pseudomallei 1710a</name>
    <dbReference type="NCBI Taxonomy" id="320371"/>
    <lineage>
        <taxon>Bacteria</taxon>
        <taxon>Pseudomonadati</taxon>
        <taxon>Pseudomonadota</taxon>
        <taxon>Betaproteobacteria</taxon>
        <taxon>Burkholderiales</taxon>
        <taxon>Burkholderiaceae</taxon>
        <taxon>Burkholderia</taxon>
        <taxon>pseudomallei group</taxon>
    </lineage>
</organism>
<name>A0A0E1VYI4_BURPE</name>
<dbReference type="CDD" id="cd08432">
    <property type="entry name" value="PBP2_GcdR_TrpI_HvrB_AmpR_like"/>
    <property type="match status" value="1"/>
</dbReference>
<reference evidence="7" key="1">
    <citation type="submission" date="2009-05" db="EMBL/GenBank/DDBJ databases">
        <authorList>
            <person name="Harkins D.M."/>
            <person name="DeShazer D."/>
            <person name="Woods D.E."/>
            <person name="Brinkac L.M."/>
            <person name="Brown K.A."/>
            <person name="Hung G.C."/>
            <person name="Tuanyok A."/>
            <person name="Zhang B."/>
            <person name="Nierman W.C."/>
        </authorList>
    </citation>
    <scope>NUCLEOTIDE SEQUENCE [LARGE SCALE GENOMIC DNA]</scope>
    <source>
        <strain evidence="7">1710a</strain>
    </source>
</reference>
<dbReference type="InterPro" id="IPR036388">
    <property type="entry name" value="WH-like_DNA-bd_sf"/>
</dbReference>
<dbReference type="GO" id="GO:0003700">
    <property type="term" value="F:DNA-binding transcription factor activity"/>
    <property type="evidence" value="ECO:0007669"/>
    <property type="project" value="InterPro"/>
</dbReference>
<dbReference type="Pfam" id="PF00126">
    <property type="entry name" value="HTH_1"/>
    <property type="match status" value="1"/>
</dbReference>
<dbReference type="InterPro" id="IPR058163">
    <property type="entry name" value="LysR-type_TF_proteobact-type"/>
</dbReference>
<evidence type="ECO:0000256" key="1">
    <source>
        <dbReference type="ARBA" id="ARBA00009437"/>
    </source>
</evidence>
<dbReference type="GO" id="GO:0043565">
    <property type="term" value="F:sequence-specific DNA binding"/>
    <property type="evidence" value="ECO:0007669"/>
    <property type="project" value="TreeGrafter"/>
</dbReference>
<comment type="similarity">
    <text evidence="1">Belongs to the LysR transcriptional regulatory family.</text>
</comment>
<feature type="region of interest" description="Disordered" evidence="5">
    <location>
        <begin position="1"/>
        <end position="30"/>
    </location>
</feature>
<dbReference type="RefSeq" id="WP_004529682.1">
    <property type="nucleotide sequence ID" value="NZ_CM000833.1"/>
</dbReference>
<dbReference type="GO" id="GO:0006351">
    <property type="term" value="P:DNA-templated transcription"/>
    <property type="evidence" value="ECO:0007669"/>
    <property type="project" value="TreeGrafter"/>
</dbReference>
<evidence type="ECO:0000256" key="5">
    <source>
        <dbReference type="SAM" id="MobiDB-lite"/>
    </source>
</evidence>
<dbReference type="InterPro" id="IPR000847">
    <property type="entry name" value="LysR_HTH_N"/>
</dbReference>
<accession>A0A0E1VYI4</accession>
<feature type="compositionally biased region" description="Polar residues" evidence="5">
    <location>
        <begin position="10"/>
        <end position="30"/>
    </location>
</feature>
<evidence type="ECO:0000313" key="7">
    <source>
        <dbReference type="EMBL" id="EET05239.1"/>
    </source>
</evidence>
<evidence type="ECO:0000256" key="4">
    <source>
        <dbReference type="ARBA" id="ARBA00023163"/>
    </source>
</evidence>
<keyword evidence="3" id="KW-0238">DNA-binding</keyword>
<dbReference type="HOGENOM" id="CLU_039613_37_2_4"/>
<protein>
    <submittedName>
        <fullName evidence="7">Transcriptional regulator, LysR family</fullName>
    </submittedName>
</protein>
<keyword evidence="2" id="KW-0805">Transcription regulation</keyword>
<dbReference type="InterPro" id="IPR005119">
    <property type="entry name" value="LysR_subst-bd"/>
</dbReference>
<dbReference type="Gene3D" id="3.40.190.10">
    <property type="entry name" value="Periplasmic binding protein-like II"/>
    <property type="match status" value="2"/>
</dbReference>
<dbReference type="EMBL" id="CM000833">
    <property type="protein sequence ID" value="EET05239.1"/>
    <property type="molecule type" value="Genomic_DNA"/>
</dbReference>
<dbReference type="PANTHER" id="PTHR30537">
    <property type="entry name" value="HTH-TYPE TRANSCRIPTIONAL REGULATOR"/>
    <property type="match status" value="1"/>
</dbReference>
<dbReference type="PROSITE" id="PS50931">
    <property type="entry name" value="HTH_LYSR"/>
    <property type="match status" value="1"/>
</dbReference>
<evidence type="ECO:0000256" key="2">
    <source>
        <dbReference type="ARBA" id="ARBA00023015"/>
    </source>
</evidence>
<dbReference type="InterPro" id="IPR036390">
    <property type="entry name" value="WH_DNA-bd_sf"/>
</dbReference>
<sequence>MRATRGASRRNGSSQDSGAQMSEQSKNSQAGHAPLAYPLAALTRALPTLAALQSFVAAAQLGSLSKAAAHLCRTQGAVSRQIQQLEAHYRCALFVRQPTGLTLTADGDALFAVAADVLARLVRHARERDEAAAAVTVRVPSTFAIRWLLPRLPAIRRALGATQLCLSTSANDTPDFSEPDIDAIVARGDGRWPGVEAIPLFAETLAPMCGPALAASLKSVDDLAHVTLLHPGRGRAEWRCWLDAVGAAHIDATRGPVFDTLELTLSAAAEGHGVAIGDPRMAGDRLRAGTLTMPLRETAANGLSYYLVYPAQRATQPKIRALADVLVKLARAR</sequence>
<gene>
    <name evidence="7" type="ORF">BURPS1710A_A2676</name>
</gene>
<dbReference type="AlphaFoldDB" id="A0A0E1VYI4"/>
<dbReference type="Gene3D" id="1.10.10.10">
    <property type="entry name" value="Winged helix-like DNA-binding domain superfamily/Winged helix DNA-binding domain"/>
    <property type="match status" value="1"/>
</dbReference>
<dbReference type="PANTHER" id="PTHR30537:SF74">
    <property type="entry name" value="HTH-TYPE TRANSCRIPTIONAL REGULATOR TRPI"/>
    <property type="match status" value="1"/>
</dbReference>
<dbReference type="SUPFAM" id="SSF46785">
    <property type="entry name" value="Winged helix' DNA-binding domain"/>
    <property type="match status" value="1"/>
</dbReference>
<dbReference type="Proteomes" id="UP000001812">
    <property type="component" value="Chromosome II"/>
</dbReference>
<keyword evidence="4" id="KW-0804">Transcription</keyword>
<evidence type="ECO:0000256" key="3">
    <source>
        <dbReference type="ARBA" id="ARBA00023125"/>
    </source>
</evidence>
<feature type="domain" description="HTH lysR-type" evidence="6">
    <location>
        <begin position="47"/>
        <end position="104"/>
    </location>
</feature>
<proteinExistence type="inferred from homology"/>
<evidence type="ECO:0000259" key="6">
    <source>
        <dbReference type="PROSITE" id="PS50931"/>
    </source>
</evidence>
<dbReference type="SUPFAM" id="SSF53850">
    <property type="entry name" value="Periplasmic binding protein-like II"/>
    <property type="match status" value="1"/>
</dbReference>